<name>A0A9W6WTP1_9STRA</name>
<reference evidence="1" key="1">
    <citation type="submission" date="2023-04" db="EMBL/GenBank/DDBJ databases">
        <title>Phytophthora fragariaefolia NBRC 109709.</title>
        <authorList>
            <person name="Ichikawa N."/>
            <person name="Sato H."/>
            <person name="Tonouchi N."/>
        </authorList>
    </citation>
    <scope>NUCLEOTIDE SEQUENCE</scope>
    <source>
        <strain evidence="1">NBRC 109709</strain>
    </source>
</reference>
<evidence type="ECO:0000313" key="2">
    <source>
        <dbReference type="Proteomes" id="UP001165121"/>
    </source>
</evidence>
<evidence type="ECO:0000313" key="1">
    <source>
        <dbReference type="EMBL" id="GMF17251.1"/>
    </source>
</evidence>
<organism evidence="1 2">
    <name type="scientific">Phytophthora fragariaefolia</name>
    <dbReference type="NCBI Taxonomy" id="1490495"/>
    <lineage>
        <taxon>Eukaryota</taxon>
        <taxon>Sar</taxon>
        <taxon>Stramenopiles</taxon>
        <taxon>Oomycota</taxon>
        <taxon>Peronosporomycetes</taxon>
        <taxon>Peronosporales</taxon>
        <taxon>Peronosporaceae</taxon>
        <taxon>Phytophthora</taxon>
    </lineage>
</organism>
<dbReference type="EMBL" id="BSXT01000090">
    <property type="protein sequence ID" value="GMF17251.1"/>
    <property type="molecule type" value="Genomic_DNA"/>
</dbReference>
<accession>A0A9W6WTP1</accession>
<comment type="caution">
    <text evidence="1">The sequence shown here is derived from an EMBL/GenBank/DDBJ whole genome shotgun (WGS) entry which is preliminary data.</text>
</comment>
<dbReference type="OrthoDB" id="10472889at2759"/>
<proteinExistence type="predicted"/>
<dbReference type="Proteomes" id="UP001165121">
    <property type="component" value="Unassembled WGS sequence"/>
</dbReference>
<gene>
    <name evidence="1" type="ORF">Pfra01_000113600</name>
</gene>
<protein>
    <submittedName>
        <fullName evidence="1">Unnamed protein product</fullName>
    </submittedName>
</protein>
<dbReference type="AlphaFoldDB" id="A0A9W6WTP1"/>
<keyword evidence="2" id="KW-1185">Reference proteome</keyword>
<sequence>MIRTHARSAGEPDLCAKCNLIKHKDVSPWMALTVSEIHLKAKTPKSLARHNVIVSNLLCNMKTRSMRSVQGIQDVHRVDATNMAHAIGTSINSTTSDTNFAAAIPVMSSALMPPYVADVSHQALVKWKRERQEYEDAVETRCATTGEDNIKALRTDSIVAELDKVVNIMMNDTIIDIDSIFNTKLKMDMRERDVKARVIKYFMTCDELIMQNGLSSTFSTAAGIKEKCKMLKRHFEPAALRDMIDTHHRLVDPSSKTDEIKLYHLVKEKALEQEKCTTS</sequence>